<evidence type="ECO:0000313" key="2">
    <source>
        <dbReference type="Proteomes" id="UP000245399"/>
    </source>
</evidence>
<dbReference type="EMBL" id="CP029449">
    <property type="protein sequence ID" value="AWL70372.1"/>
    <property type="molecule type" value="Genomic_DNA"/>
</dbReference>
<evidence type="ECO:0000313" key="1">
    <source>
        <dbReference type="EMBL" id="AWL70372.1"/>
    </source>
</evidence>
<dbReference type="AlphaFoldDB" id="A0AB33FUL1"/>
<name>A0AB33FUL1_SERMA</name>
<proteinExistence type="predicted"/>
<dbReference type="Proteomes" id="UP000245399">
    <property type="component" value="Chromosome"/>
</dbReference>
<protein>
    <recommendedName>
        <fullName evidence="3">ATP-binding protein</fullName>
    </recommendedName>
</protein>
<accession>A0AB33FUL1</accession>
<reference evidence="1 2" key="1">
    <citation type="submission" date="2018-05" db="EMBL/GenBank/DDBJ databases">
        <title>Klebsiella quasipneumonaiae provides a window into carbapenemase gene transfer, plasmid rearrangements and nosocomial acquisition from the hospital environment.</title>
        <authorList>
            <person name="Mathers A.J."/>
            <person name="Vegesana K."/>
            <person name="Stoesser N."/>
            <person name="Crook D."/>
            <person name="Vaughan A."/>
            <person name="Barry K."/>
            <person name="Parikh H."/>
            <person name="Sebra R."/>
            <person name="Kotay S."/>
            <person name="Walker A.S."/>
            <person name="Sheppard A.E."/>
        </authorList>
    </citation>
    <scope>NUCLEOTIDE SEQUENCE [LARGE SCALE GENOMIC DNA]</scope>
    <source>
        <strain evidence="1 2">CAV1761</strain>
    </source>
</reference>
<evidence type="ECO:0008006" key="3">
    <source>
        <dbReference type="Google" id="ProtNLM"/>
    </source>
</evidence>
<organism evidence="1 2">
    <name type="scientific">Serratia marcescens</name>
    <dbReference type="NCBI Taxonomy" id="615"/>
    <lineage>
        <taxon>Bacteria</taxon>
        <taxon>Pseudomonadati</taxon>
        <taxon>Pseudomonadota</taxon>
        <taxon>Gammaproteobacteria</taxon>
        <taxon>Enterobacterales</taxon>
        <taxon>Yersiniaceae</taxon>
        <taxon>Serratia</taxon>
    </lineage>
</organism>
<gene>
    <name evidence="1" type="ORF">DKC05_23330</name>
</gene>
<sequence length="146" mass="16678">MVASNTFNKIVVSKHSHNGSVNEAKFSHNKIRSHCVSVRLNDEELTLLNERRGRHRKGEWLRMAFLHNLPFVIPSINLEAWKSLSEISQKLNKLVAHLDNKSQGSSLTHTELFAVKRQISELRMKLITADLWRSPSDEGNAKNQQG</sequence>
<dbReference type="RefSeq" id="WP_047730227.1">
    <property type="nucleotide sequence ID" value="NZ_CP011642.1"/>
</dbReference>